<comment type="similarity">
    <text evidence="2">Belongs to the metallo-dependent hydrolases superfamily. Adenosine and AMP deaminases family.</text>
</comment>
<dbReference type="GO" id="GO:0043103">
    <property type="term" value="P:hypoxanthine salvage"/>
    <property type="evidence" value="ECO:0007669"/>
    <property type="project" value="TreeGrafter"/>
</dbReference>
<dbReference type="PANTHER" id="PTHR11409">
    <property type="entry name" value="ADENOSINE DEAMINASE"/>
    <property type="match status" value="1"/>
</dbReference>
<dbReference type="GO" id="GO:0046103">
    <property type="term" value="P:inosine biosynthetic process"/>
    <property type="evidence" value="ECO:0007669"/>
    <property type="project" value="TreeGrafter"/>
</dbReference>
<accession>A0AAU9E6J9</accession>
<keyword evidence="7" id="KW-1185">Reference proteome</keyword>
<dbReference type="AlphaFoldDB" id="A0AAU9E6J9"/>
<evidence type="ECO:0008006" key="8">
    <source>
        <dbReference type="Google" id="ProtNLM"/>
    </source>
</evidence>
<evidence type="ECO:0000256" key="4">
    <source>
        <dbReference type="ARBA" id="ARBA00022801"/>
    </source>
</evidence>
<dbReference type="GO" id="GO:0005829">
    <property type="term" value="C:cytosol"/>
    <property type="evidence" value="ECO:0007669"/>
    <property type="project" value="TreeGrafter"/>
</dbReference>
<gene>
    <name evidence="6" type="ORF">HLPR_26700</name>
</gene>
<dbReference type="Proteomes" id="UP001321786">
    <property type="component" value="Chromosome"/>
</dbReference>
<keyword evidence="3" id="KW-0479">Metal-binding</keyword>
<keyword evidence="5" id="KW-0862">Zinc</keyword>
<dbReference type="InterPro" id="IPR006650">
    <property type="entry name" value="A/AMP_deam_AS"/>
</dbReference>
<comment type="cofactor">
    <cofactor evidence="1">
        <name>Zn(2+)</name>
        <dbReference type="ChEBI" id="CHEBI:29105"/>
    </cofactor>
</comment>
<evidence type="ECO:0000256" key="1">
    <source>
        <dbReference type="ARBA" id="ARBA00001947"/>
    </source>
</evidence>
<evidence type="ECO:0000313" key="6">
    <source>
        <dbReference type="EMBL" id="BEP30339.1"/>
    </source>
</evidence>
<dbReference type="PROSITE" id="PS00485">
    <property type="entry name" value="A_DEAMINASE"/>
    <property type="match status" value="1"/>
</dbReference>
<evidence type="ECO:0000256" key="5">
    <source>
        <dbReference type="ARBA" id="ARBA00022833"/>
    </source>
</evidence>
<dbReference type="InterPro" id="IPR006330">
    <property type="entry name" value="Ado/ade_deaminase"/>
</dbReference>
<protein>
    <recommendedName>
        <fullName evidence="8">Adenosine deaminase</fullName>
    </recommendedName>
</protein>
<dbReference type="EMBL" id="AP028654">
    <property type="protein sequence ID" value="BEP30339.1"/>
    <property type="molecule type" value="Genomic_DNA"/>
</dbReference>
<dbReference type="GO" id="GO:0046872">
    <property type="term" value="F:metal ion binding"/>
    <property type="evidence" value="ECO:0007669"/>
    <property type="project" value="UniProtKB-KW"/>
</dbReference>
<dbReference type="GO" id="GO:0004000">
    <property type="term" value="F:adenosine deaminase activity"/>
    <property type="evidence" value="ECO:0007669"/>
    <property type="project" value="TreeGrafter"/>
</dbReference>
<name>A0AAU9E6J9_9FIRM</name>
<evidence type="ECO:0000256" key="2">
    <source>
        <dbReference type="ARBA" id="ARBA00006676"/>
    </source>
</evidence>
<dbReference type="InterPro" id="IPR032466">
    <property type="entry name" value="Metal_Hydrolase"/>
</dbReference>
<dbReference type="GO" id="GO:0006154">
    <property type="term" value="P:adenosine catabolic process"/>
    <property type="evidence" value="ECO:0007669"/>
    <property type="project" value="TreeGrafter"/>
</dbReference>
<dbReference type="KEGG" id="hprf:HLPR_26700"/>
<evidence type="ECO:0000256" key="3">
    <source>
        <dbReference type="ARBA" id="ARBA00022723"/>
    </source>
</evidence>
<dbReference type="SUPFAM" id="SSF51556">
    <property type="entry name" value="Metallo-dependent hydrolases"/>
    <property type="match status" value="1"/>
</dbReference>
<organism evidence="6 7">
    <name type="scientific">Helicovermis profundi</name>
    <dbReference type="NCBI Taxonomy" id="3065157"/>
    <lineage>
        <taxon>Bacteria</taxon>
        <taxon>Bacillati</taxon>
        <taxon>Bacillota</taxon>
        <taxon>Clostridia</taxon>
        <taxon>Helicovermis</taxon>
    </lineage>
</organism>
<keyword evidence="4" id="KW-0378">Hydrolase</keyword>
<dbReference type="GO" id="GO:0009168">
    <property type="term" value="P:purine ribonucleoside monophosphate biosynthetic process"/>
    <property type="evidence" value="ECO:0007669"/>
    <property type="project" value="InterPro"/>
</dbReference>
<sequence length="867" mass="101670">MNKKLYDLMSENISLLFQKFAYDNIIEFRKLFLTSSFNEKNLISKKLKIKYTKYLRKDKINSYDQVYMLYDQYYSMYKLNKYSNMNEFCNFQLSNITKTFIAHRDGKFVLKYWKTSNSNLIDGLENLEKIELWNSFSRFQTSDLLVATYLLDNGMKDIIHLKNFNWIISIGDSQLDKILSKGVSENHIHINAGYNFGVLWNALLNDIENKTKNKLNKQINGVVFNKLKMAILIRYILDYSLRNSDNLSVQELLNGKENLIKKISILSLISNFITGDTYNIEHYKSVLESFWDIFVNSSRDKSKRLYIEKEFVFLGLNKTRIGNDNLFNDLFWQYIRIKNEVYVEVTQNNDEEGLDFFRNEKYSKVVNVFENDVENLYSNIVTQIKSNVLKKIEIRVAPGKSKKDIIKKLKVFFKVYLKILEDNKNVKSRLPIIGIVFHLIKTEENVPLEKCFFKETENNDLIFKNENLFYGNIIKEYKNTADIIREIRNKYNKMSYYIVGIDTASGENLTEPWVFAPVYQNLRDSKNSTVVNGGNLNSYDVKTLGFTYHVGEEYRHIVSGLRHIYEVVEYLGYHAGDRIGHGISLGIDASKWIESNSVVFMPRIEHLENLIWIWGTNSNYYSVTNLVDDISLERKILECAKKIYGNASGITLQVLWEAYQDKFSKFEPDIQEINEFCSIEKNSENNCVFRENYNSVSWNSNKIIYANHCKCYLEKMYEIIQVKVYKEECLAIAELQKKMRKKINDKGVIIETNPTSNLSISGMERLYSHPIITLNRTGLVDKSTKDTSLMISINSDDPSIFNSTVSNEIGYIFYTLQYQGYSRETILSWIDKIREWGLESSFVDNRELTINERIKEIKEIISDLNMM</sequence>
<proteinExistence type="inferred from homology"/>
<dbReference type="PANTHER" id="PTHR11409:SF43">
    <property type="entry name" value="ADENOSINE DEAMINASE"/>
    <property type="match status" value="1"/>
</dbReference>
<dbReference type="RefSeq" id="WP_338535930.1">
    <property type="nucleotide sequence ID" value="NZ_AP028654.1"/>
</dbReference>
<reference evidence="6 7" key="1">
    <citation type="submission" date="2023-08" db="EMBL/GenBank/DDBJ databases">
        <title>Helicovermis profunda gen. nov., sp. nov., a novel mesophilic, fermentative bacterium within the Bacillota from a deep-sea hydrothermal vent chimney.</title>
        <authorList>
            <person name="Miyazaki U."/>
            <person name="Mizutani D."/>
            <person name="Hashimoto Y."/>
            <person name="Tame A."/>
            <person name="Sawayama S."/>
            <person name="Miyazaki J."/>
            <person name="Takai K."/>
            <person name="Nakagawa S."/>
        </authorList>
    </citation>
    <scope>NUCLEOTIDE SEQUENCE [LARGE SCALE GENOMIC DNA]</scope>
    <source>
        <strain evidence="6 7">S502</strain>
    </source>
</reference>
<evidence type="ECO:0000313" key="7">
    <source>
        <dbReference type="Proteomes" id="UP001321786"/>
    </source>
</evidence>
<dbReference type="Gene3D" id="3.20.20.140">
    <property type="entry name" value="Metal-dependent hydrolases"/>
    <property type="match status" value="2"/>
</dbReference>